<name>A0A4C1X631_EUMVA</name>
<sequence length="150" mass="16842">MIELKGRDLRRRSARWGIRTIVADGTIISQTKAQRALQGTQRMVCFDTEADARLGLEQTLNGDSGWAMLWTIWRRHQNGPVRLARNRAFIEDRREIAAFAISFRPVSDPSTPPTYLPHSSDMVLVLPNAQVTPLGLRVSTDGGDHLLSFC</sequence>
<accession>A0A4C1X631</accession>
<dbReference type="Proteomes" id="UP000299102">
    <property type="component" value="Unassembled WGS sequence"/>
</dbReference>
<evidence type="ECO:0000313" key="2">
    <source>
        <dbReference type="Proteomes" id="UP000299102"/>
    </source>
</evidence>
<dbReference type="AlphaFoldDB" id="A0A4C1X631"/>
<proteinExistence type="predicted"/>
<protein>
    <submittedName>
        <fullName evidence="1">Uncharacterized protein</fullName>
    </submittedName>
</protein>
<gene>
    <name evidence="1" type="ORF">EVAR_103222_1</name>
</gene>
<comment type="caution">
    <text evidence="1">The sequence shown here is derived from an EMBL/GenBank/DDBJ whole genome shotgun (WGS) entry which is preliminary data.</text>
</comment>
<dbReference type="EMBL" id="BGZK01000757">
    <property type="protein sequence ID" value="GBP59266.1"/>
    <property type="molecule type" value="Genomic_DNA"/>
</dbReference>
<keyword evidence="2" id="KW-1185">Reference proteome</keyword>
<organism evidence="1 2">
    <name type="scientific">Eumeta variegata</name>
    <name type="common">Bagworm moth</name>
    <name type="synonym">Eumeta japonica</name>
    <dbReference type="NCBI Taxonomy" id="151549"/>
    <lineage>
        <taxon>Eukaryota</taxon>
        <taxon>Metazoa</taxon>
        <taxon>Ecdysozoa</taxon>
        <taxon>Arthropoda</taxon>
        <taxon>Hexapoda</taxon>
        <taxon>Insecta</taxon>
        <taxon>Pterygota</taxon>
        <taxon>Neoptera</taxon>
        <taxon>Endopterygota</taxon>
        <taxon>Lepidoptera</taxon>
        <taxon>Glossata</taxon>
        <taxon>Ditrysia</taxon>
        <taxon>Tineoidea</taxon>
        <taxon>Psychidae</taxon>
        <taxon>Oiketicinae</taxon>
        <taxon>Eumeta</taxon>
    </lineage>
</organism>
<reference evidence="1 2" key="1">
    <citation type="journal article" date="2019" name="Commun. Biol.">
        <title>The bagworm genome reveals a unique fibroin gene that provides high tensile strength.</title>
        <authorList>
            <person name="Kono N."/>
            <person name="Nakamura H."/>
            <person name="Ohtoshi R."/>
            <person name="Tomita M."/>
            <person name="Numata K."/>
            <person name="Arakawa K."/>
        </authorList>
    </citation>
    <scope>NUCLEOTIDE SEQUENCE [LARGE SCALE GENOMIC DNA]</scope>
</reference>
<evidence type="ECO:0000313" key="1">
    <source>
        <dbReference type="EMBL" id="GBP59266.1"/>
    </source>
</evidence>